<accession>A0ABT5DMJ4</accession>
<feature type="domain" description="AB hydrolase-1" evidence="2">
    <location>
        <begin position="61"/>
        <end position="166"/>
    </location>
</feature>
<dbReference type="Proteomes" id="UP001221838">
    <property type="component" value="Unassembled WGS sequence"/>
</dbReference>
<dbReference type="PRINTS" id="PR00111">
    <property type="entry name" value="ABHYDROLASE"/>
</dbReference>
<dbReference type="PANTHER" id="PTHR43798:SF5">
    <property type="entry name" value="MONOACYLGLYCEROL LIPASE ABHD6"/>
    <property type="match status" value="1"/>
</dbReference>
<organism evidence="3 4">
    <name type="scientific">Stigmatella ashevillensis</name>
    <dbReference type="NCBI Taxonomy" id="2995309"/>
    <lineage>
        <taxon>Bacteria</taxon>
        <taxon>Pseudomonadati</taxon>
        <taxon>Myxococcota</taxon>
        <taxon>Myxococcia</taxon>
        <taxon>Myxococcales</taxon>
        <taxon>Cystobacterineae</taxon>
        <taxon>Archangiaceae</taxon>
        <taxon>Stigmatella</taxon>
    </lineage>
</organism>
<reference evidence="3 4" key="1">
    <citation type="submission" date="2022-11" db="EMBL/GenBank/DDBJ databases">
        <title>Minimal conservation of predation-associated metabolite biosynthetic gene clusters underscores biosynthetic potential of Myxococcota including descriptions for ten novel species: Archangium lansinium sp. nov., Myxococcus landrumus sp. nov., Nannocystis bai.</title>
        <authorList>
            <person name="Ahearne A."/>
            <person name="Stevens C."/>
            <person name="Dowd S."/>
        </authorList>
    </citation>
    <scope>NUCLEOTIDE SEQUENCE [LARGE SCALE GENOMIC DNA]</scope>
    <source>
        <strain evidence="3 4">NCWAL01</strain>
    </source>
</reference>
<dbReference type="InterPro" id="IPR029058">
    <property type="entry name" value="AB_hydrolase_fold"/>
</dbReference>
<dbReference type="PANTHER" id="PTHR43798">
    <property type="entry name" value="MONOACYLGLYCEROL LIPASE"/>
    <property type="match status" value="1"/>
</dbReference>
<dbReference type="Gene3D" id="3.40.50.1820">
    <property type="entry name" value="alpha/beta hydrolase"/>
    <property type="match status" value="1"/>
</dbReference>
<dbReference type="RefSeq" id="WP_272145564.1">
    <property type="nucleotide sequence ID" value="NZ_JAQNDM010000002.1"/>
</dbReference>
<evidence type="ECO:0000259" key="2">
    <source>
        <dbReference type="Pfam" id="PF00561"/>
    </source>
</evidence>
<dbReference type="EMBL" id="JAQNDM010000002">
    <property type="protein sequence ID" value="MDC0714881.1"/>
    <property type="molecule type" value="Genomic_DNA"/>
</dbReference>
<keyword evidence="1" id="KW-1133">Transmembrane helix</keyword>
<dbReference type="InterPro" id="IPR000073">
    <property type="entry name" value="AB_hydrolase_1"/>
</dbReference>
<evidence type="ECO:0000256" key="1">
    <source>
        <dbReference type="SAM" id="Phobius"/>
    </source>
</evidence>
<dbReference type="InterPro" id="IPR050266">
    <property type="entry name" value="AB_hydrolase_sf"/>
</dbReference>
<dbReference type="SUPFAM" id="SSF53474">
    <property type="entry name" value="alpha/beta-Hydrolases"/>
    <property type="match status" value="1"/>
</dbReference>
<name>A0ABT5DMJ4_9BACT</name>
<dbReference type="GO" id="GO:0016787">
    <property type="term" value="F:hydrolase activity"/>
    <property type="evidence" value="ECO:0007669"/>
    <property type="project" value="UniProtKB-KW"/>
</dbReference>
<proteinExistence type="predicted"/>
<evidence type="ECO:0000313" key="3">
    <source>
        <dbReference type="EMBL" id="MDC0714881.1"/>
    </source>
</evidence>
<sequence>MTGLLVFVGMLLLLVGSYYLFPLQWASLLVFLERTRSGLKAKRLTVDGRTFSYLEGGQGVPVVMVHGFGANSDHWVRMASSLVKHFRVLAPDVPGFGGTEASTSERFLIPLQAERLHALLQALGLRRYHLVGNSMGGNIVGMLAHTYPDEVESLTLLEPQGIESRIPTALDLKIRQGLAPLVPGNTKEFDHVAELLFVKRPFIPRPVYLHLRQQALASEALHRAVWKDLWNNEQPYLLEKNLPGIRAPTLVIWGDANRFLHETAIEKLEQGLRDVRVVRMKACGHAPMLERPAEVLKHFEEFIAHVEPRVPGPIVSTPSVT</sequence>
<keyword evidence="1" id="KW-0472">Membrane</keyword>
<evidence type="ECO:0000313" key="4">
    <source>
        <dbReference type="Proteomes" id="UP001221838"/>
    </source>
</evidence>
<keyword evidence="1" id="KW-0812">Transmembrane</keyword>
<keyword evidence="4" id="KW-1185">Reference proteome</keyword>
<dbReference type="Pfam" id="PF00561">
    <property type="entry name" value="Abhydrolase_1"/>
    <property type="match status" value="1"/>
</dbReference>
<feature type="transmembrane region" description="Helical" evidence="1">
    <location>
        <begin position="6"/>
        <end position="32"/>
    </location>
</feature>
<comment type="caution">
    <text evidence="3">The sequence shown here is derived from an EMBL/GenBank/DDBJ whole genome shotgun (WGS) entry which is preliminary data.</text>
</comment>
<keyword evidence="3" id="KW-0378">Hydrolase</keyword>
<gene>
    <name evidence="3" type="ORF">POL68_40910</name>
</gene>
<protein>
    <submittedName>
        <fullName evidence="3">Alpha/beta hydrolase</fullName>
    </submittedName>
</protein>